<dbReference type="PROSITE" id="PS50934">
    <property type="entry name" value="SWIRM"/>
    <property type="match status" value="1"/>
</dbReference>
<proteinExistence type="inferred from homology"/>
<evidence type="ECO:0000313" key="26">
    <source>
        <dbReference type="Ensembl" id="ENSPFOP00000024231.1"/>
    </source>
</evidence>
<dbReference type="AlphaFoldDB" id="A0A096LYJ0"/>
<keyword evidence="19 21" id="KW-0539">Nucleus</keyword>
<feature type="compositionally biased region" description="Basic and acidic residues" evidence="24">
    <location>
        <begin position="111"/>
        <end position="124"/>
    </location>
</feature>
<feature type="binding site" evidence="22">
    <location>
        <position position="797"/>
    </location>
    <ligand>
        <name>FAD</name>
        <dbReference type="ChEBI" id="CHEBI:57692"/>
    </ligand>
</feature>
<feature type="binding site" evidence="22">
    <location>
        <position position="302"/>
    </location>
    <ligand>
        <name>FAD</name>
        <dbReference type="ChEBI" id="CHEBI:57692"/>
    </ligand>
</feature>
<dbReference type="SUPFAM" id="SSF46689">
    <property type="entry name" value="Homeodomain-like"/>
    <property type="match status" value="1"/>
</dbReference>
<dbReference type="PIRSF" id="PIRSF038051">
    <property type="entry name" value="Histone_Lys-demethylase"/>
    <property type="match status" value="1"/>
</dbReference>
<dbReference type="GO" id="GO:0003714">
    <property type="term" value="F:transcription corepressor activity"/>
    <property type="evidence" value="ECO:0007669"/>
    <property type="project" value="UniProtKB-ARBA"/>
</dbReference>
<keyword evidence="6" id="KW-0217">Developmental protein</keyword>
<keyword evidence="13 21" id="KW-0156">Chromatin regulator</keyword>
<evidence type="ECO:0000256" key="10">
    <source>
        <dbReference type="ARBA" id="ARBA00022630"/>
    </source>
</evidence>
<dbReference type="InterPro" id="IPR017366">
    <property type="entry name" value="Hist_Lys-spec_deMease"/>
</dbReference>
<dbReference type="FunFam" id="3.90.660.10:FF:000001">
    <property type="entry name" value="Lysine-specific histone demethylase"/>
    <property type="match status" value="1"/>
</dbReference>
<evidence type="ECO:0000256" key="11">
    <source>
        <dbReference type="ARBA" id="ARBA00022827"/>
    </source>
</evidence>
<evidence type="ECO:0000256" key="24">
    <source>
        <dbReference type="SAM" id="MobiDB-lite"/>
    </source>
</evidence>
<dbReference type="GO" id="GO:0043426">
    <property type="term" value="F:MRF binding"/>
    <property type="evidence" value="ECO:0007669"/>
    <property type="project" value="UniProtKB-ARBA"/>
</dbReference>
<evidence type="ECO:0000256" key="8">
    <source>
        <dbReference type="ARBA" id="ARBA00022499"/>
    </source>
</evidence>
<keyword evidence="11 21" id="KW-0274">FAD</keyword>
<dbReference type="GO" id="GO:2000179">
    <property type="term" value="P:positive regulation of neural precursor cell proliferation"/>
    <property type="evidence" value="ECO:0007669"/>
    <property type="project" value="UniProtKB-ARBA"/>
</dbReference>
<dbReference type="Gene3D" id="3.50.50.60">
    <property type="entry name" value="FAD/NAD(P)-binding domain"/>
    <property type="match status" value="2"/>
</dbReference>
<comment type="subcellular location">
    <subcellularLocation>
        <location evidence="3">Chromosome</location>
    </subcellularLocation>
    <subcellularLocation>
        <location evidence="2 21">Nucleus</location>
    </subcellularLocation>
</comment>
<dbReference type="GO" id="GO:0005634">
    <property type="term" value="C:nucleus"/>
    <property type="evidence" value="ECO:0007669"/>
    <property type="project" value="UniProtKB-SubCell"/>
</dbReference>
<evidence type="ECO:0000256" key="14">
    <source>
        <dbReference type="ARBA" id="ARBA00022990"/>
    </source>
</evidence>
<dbReference type="GO" id="GO:0019899">
    <property type="term" value="F:enzyme binding"/>
    <property type="evidence" value="ECO:0007669"/>
    <property type="project" value="UniProtKB-ARBA"/>
</dbReference>
<keyword evidence="15 21" id="KW-0560">Oxidoreductase</keyword>
<dbReference type="Proteomes" id="UP000028760">
    <property type="component" value="Unassembled WGS sequence"/>
</dbReference>
<comment type="function">
    <text evidence="21">Histone demethylase that can demethylate both 'Lys-4' (H3K4me) and 'Lys-9' (H3K9me) of histone H3, thereby acting as a coactivator or a corepressor, depending on the context. Acts by oxidizing the substrate by FAD to generate the corresponding imine that is subsequently hydrolyzed. Acts as a corepressor by mediating demethylation of H3K4me, a specific tag for epigenetic transcriptional activation. Demethylates both mono- (H3K4me1) and di-methylated (H3K4me2) H3K4me. May play a role in the repression of neuronal genes. Alone, it is unable to demethylate H3K4me on nucleosomes and requires the presence of RCOR1/CoREST to achieve such activity.</text>
</comment>
<evidence type="ECO:0000256" key="23">
    <source>
        <dbReference type="SAM" id="Coils"/>
    </source>
</evidence>
<dbReference type="Pfam" id="PF04433">
    <property type="entry name" value="SWIRM"/>
    <property type="match status" value="1"/>
</dbReference>
<keyword evidence="8" id="KW-1017">Isopeptide bond</keyword>
<dbReference type="GO" id="GO:0061629">
    <property type="term" value="F:RNA polymerase II-specific DNA-binding transcription factor binding"/>
    <property type="evidence" value="ECO:0007669"/>
    <property type="project" value="UniProtKB-ARBA"/>
</dbReference>
<dbReference type="GO" id="GO:0000785">
    <property type="term" value="C:chromatin"/>
    <property type="evidence" value="ECO:0007669"/>
    <property type="project" value="UniProtKB-ARBA"/>
</dbReference>
<feature type="coiled-coil region" evidence="23">
    <location>
        <begin position="430"/>
        <end position="510"/>
    </location>
</feature>
<comment type="similarity">
    <text evidence="4 21">Belongs to the flavin monoamine oxidase family.</text>
</comment>
<evidence type="ECO:0000256" key="18">
    <source>
        <dbReference type="ARBA" id="ARBA00023163"/>
    </source>
</evidence>
<feature type="domain" description="SWIRM" evidence="25">
    <location>
        <begin position="166"/>
        <end position="265"/>
    </location>
</feature>
<evidence type="ECO:0000256" key="3">
    <source>
        <dbReference type="ARBA" id="ARBA00004286"/>
    </source>
</evidence>
<dbReference type="Gene3D" id="1.10.10.10">
    <property type="entry name" value="Winged helix-like DNA-binding domain superfamily/Winged helix DNA-binding domain"/>
    <property type="match status" value="1"/>
</dbReference>
<feature type="binding site" evidence="22">
    <location>
        <begin position="324"/>
        <end position="325"/>
    </location>
    <ligand>
        <name>FAD</name>
        <dbReference type="ChEBI" id="CHEBI:57692"/>
    </ligand>
</feature>
<evidence type="ECO:0000256" key="2">
    <source>
        <dbReference type="ARBA" id="ARBA00004123"/>
    </source>
</evidence>
<keyword evidence="5" id="KW-0158">Chromosome</keyword>
<protein>
    <recommendedName>
        <fullName evidence="21">Lysine-specific histone demethylase</fullName>
        <ecNumber evidence="21">1.14.99.66</ecNumber>
    </recommendedName>
</protein>
<keyword evidence="7 21" id="KW-0678">Repressor</keyword>
<dbReference type="InterPro" id="IPR007526">
    <property type="entry name" value="SWIRM"/>
</dbReference>
<dbReference type="GO" id="GO:0003682">
    <property type="term" value="F:chromatin binding"/>
    <property type="evidence" value="ECO:0007669"/>
    <property type="project" value="UniProtKB-ARBA"/>
</dbReference>
<reference evidence="27" key="1">
    <citation type="submission" date="2013-10" db="EMBL/GenBank/DDBJ databases">
        <authorList>
            <person name="Schartl M."/>
            <person name="Warren W."/>
        </authorList>
    </citation>
    <scope>NUCLEOTIDE SEQUENCE [LARGE SCALE GENOMIC DNA]</scope>
    <source>
        <strain evidence="27">female</strain>
    </source>
</reference>
<dbReference type="InterPro" id="IPR050281">
    <property type="entry name" value="Flavin_monoamine_oxidase"/>
</dbReference>
<evidence type="ECO:0000256" key="9">
    <source>
        <dbReference type="ARBA" id="ARBA00022553"/>
    </source>
</evidence>
<evidence type="ECO:0000256" key="17">
    <source>
        <dbReference type="ARBA" id="ARBA00023054"/>
    </source>
</evidence>
<evidence type="ECO:0000256" key="15">
    <source>
        <dbReference type="ARBA" id="ARBA00023002"/>
    </source>
</evidence>
<accession>A0A096LYJ0</accession>
<feature type="binding site" evidence="22">
    <location>
        <begin position="806"/>
        <end position="807"/>
    </location>
    <ligand>
        <name>FAD</name>
        <dbReference type="ChEBI" id="CHEBI:57692"/>
    </ligand>
</feature>
<dbReference type="SUPFAM" id="SSF51905">
    <property type="entry name" value="FAD/NAD(P)-binding domain"/>
    <property type="match status" value="1"/>
</dbReference>
<feature type="compositionally biased region" description="Acidic residues" evidence="24">
    <location>
        <begin position="133"/>
        <end position="145"/>
    </location>
</feature>
<keyword evidence="12" id="KW-0832">Ubl conjugation</keyword>
<dbReference type="GO" id="GO:0045597">
    <property type="term" value="P:positive regulation of cell differentiation"/>
    <property type="evidence" value="ECO:0007669"/>
    <property type="project" value="UniProtKB-ARBA"/>
</dbReference>
<dbReference type="GO" id="GO:0045944">
    <property type="term" value="P:positive regulation of transcription by RNA polymerase II"/>
    <property type="evidence" value="ECO:0007669"/>
    <property type="project" value="UniProtKB-ARBA"/>
</dbReference>
<reference evidence="26" key="2">
    <citation type="submission" date="2025-08" db="UniProtKB">
        <authorList>
            <consortium name="Ensembl"/>
        </authorList>
    </citation>
    <scope>IDENTIFICATION</scope>
</reference>
<dbReference type="EMBL" id="AYCK01010797">
    <property type="status" value="NOT_ANNOTATED_CDS"/>
    <property type="molecule type" value="Genomic_DNA"/>
</dbReference>
<dbReference type="EC" id="1.14.99.66" evidence="21"/>
<evidence type="ECO:0000256" key="13">
    <source>
        <dbReference type="ARBA" id="ARBA00022853"/>
    </source>
</evidence>
<dbReference type="PANTHER" id="PTHR10742">
    <property type="entry name" value="FLAVIN MONOAMINE OXIDASE"/>
    <property type="match status" value="1"/>
</dbReference>
<dbReference type="GO" id="GO:0140682">
    <property type="term" value="F:FAD-dependent H3K4me/H3K4me3 demethylase activity"/>
    <property type="evidence" value="ECO:0007669"/>
    <property type="project" value="UniProtKB-EC"/>
</dbReference>
<dbReference type="FunFam" id="1.10.10.10:FF:000064">
    <property type="entry name" value="Lysine-specific histone demethylase 1A"/>
    <property type="match status" value="1"/>
</dbReference>
<keyword evidence="27" id="KW-1185">Reference proteome</keyword>
<dbReference type="InterPro" id="IPR036388">
    <property type="entry name" value="WH-like_DNA-bd_sf"/>
</dbReference>
<name>A0A096LYJ0_POEFO</name>
<comment type="cofactor">
    <cofactor evidence="1 21 22">
        <name>FAD</name>
        <dbReference type="ChEBI" id="CHEBI:57692"/>
    </cofactor>
</comment>
<keyword evidence="14" id="KW-0007">Acetylation</keyword>
<dbReference type="SUPFAM" id="SSF54373">
    <property type="entry name" value="FAD-linked reductases, C-terminal domain"/>
    <property type="match status" value="1"/>
</dbReference>
<reference evidence="26" key="3">
    <citation type="submission" date="2025-09" db="UniProtKB">
        <authorList>
            <consortium name="Ensembl"/>
        </authorList>
    </citation>
    <scope>IDENTIFICATION</scope>
</reference>
<evidence type="ECO:0000256" key="6">
    <source>
        <dbReference type="ARBA" id="ARBA00022473"/>
    </source>
</evidence>
<evidence type="ECO:0000256" key="5">
    <source>
        <dbReference type="ARBA" id="ARBA00022454"/>
    </source>
</evidence>
<dbReference type="FunFam" id="3.50.50.60:FF:000029">
    <property type="entry name" value="Lysine-specific histone demethylase"/>
    <property type="match status" value="1"/>
</dbReference>
<dbReference type="GO" id="GO:0051240">
    <property type="term" value="P:positive regulation of multicellular organismal process"/>
    <property type="evidence" value="ECO:0007669"/>
    <property type="project" value="UniProtKB-ARBA"/>
</dbReference>
<keyword evidence="9" id="KW-0597">Phosphoprotein</keyword>
<evidence type="ECO:0000313" key="27">
    <source>
        <dbReference type="Proteomes" id="UP000028760"/>
    </source>
</evidence>
<evidence type="ECO:0000256" key="19">
    <source>
        <dbReference type="ARBA" id="ARBA00023242"/>
    </source>
</evidence>
<evidence type="ECO:0000259" key="25">
    <source>
        <dbReference type="PROSITE" id="PS50934"/>
    </source>
</evidence>
<dbReference type="InterPro" id="IPR002937">
    <property type="entry name" value="Amino_oxidase"/>
</dbReference>
<dbReference type="InterPro" id="IPR036188">
    <property type="entry name" value="FAD/NAD-bd_sf"/>
</dbReference>
<comment type="catalytic activity">
    <reaction evidence="20 21">
        <text>N(6),N(6)-dimethyl-L-lysyl(4)-[histone H3] + 2 A + 2 H2O = L-lysyl(4)-[histone H3] + 2 formaldehyde + 2 AH2</text>
        <dbReference type="Rhea" id="RHEA:60244"/>
        <dbReference type="Rhea" id="RHEA-COMP:15540"/>
        <dbReference type="Rhea" id="RHEA-COMP:15547"/>
        <dbReference type="ChEBI" id="CHEBI:13193"/>
        <dbReference type="ChEBI" id="CHEBI:15377"/>
        <dbReference type="ChEBI" id="CHEBI:16842"/>
        <dbReference type="ChEBI" id="CHEBI:17499"/>
        <dbReference type="ChEBI" id="CHEBI:29969"/>
        <dbReference type="ChEBI" id="CHEBI:61976"/>
        <dbReference type="EC" id="1.14.99.66"/>
    </reaction>
</comment>
<evidence type="ECO:0000256" key="1">
    <source>
        <dbReference type="ARBA" id="ARBA00001974"/>
    </source>
</evidence>
<dbReference type="Ensembl" id="ENSPFOT00000024544.1">
    <property type="protein sequence ID" value="ENSPFOP00000024231.1"/>
    <property type="gene ID" value="ENSPFOG00000010119.2"/>
</dbReference>
<feature type="binding site" evidence="22">
    <location>
        <begin position="273"/>
        <end position="301"/>
    </location>
    <ligand>
        <name>FAD</name>
        <dbReference type="ChEBI" id="CHEBI:57692"/>
    </ligand>
</feature>
<dbReference type="GO" id="GO:0003713">
    <property type="term" value="F:transcription coactivator activity"/>
    <property type="evidence" value="ECO:0007669"/>
    <property type="project" value="UniProtKB-ARBA"/>
</dbReference>
<dbReference type="GO" id="GO:0140861">
    <property type="term" value="P:DNA repair-dependent chromatin remodeling"/>
    <property type="evidence" value="ECO:0007669"/>
    <property type="project" value="UniProtKB-ARBA"/>
</dbReference>
<evidence type="ECO:0000256" key="21">
    <source>
        <dbReference type="PIRNR" id="PIRNR038051"/>
    </source>
</evidence>
<sequence length="853" mass="93848">MLSSKKSDAGSSSSSSSSSVGAAGGERPLGADVQSGPSASAAGPLDPKKKERSSPSGEPGGPPFPHQSGPAGADADSAEVRRTSRRKRAKVEYREMDESLANLSEDEYYSEEERNAKAEKERKQVIPPPAPPPEEENDSEPEEPSGESNTRKHSPVLFELRRHSGLEGAAFQSRLPHDRMTSQEAACFPDIISGPQQTQKVFLYIRNRTIQLWLDNPKIQLTFEATVQQLEAPYNSDTVLVHRVHSYLERHGLINFGIYKRVKPLPTKKTGKVIIIGGGVSGLAAARQLQSFGMDVTVLEARDRVGGRVATFRKGNYVADLGAMVVTGLGGNPMAVVSKQVNMELAKIKQKCPLYEANGQAVPKEKDEMVEQEFNRLLEATSYLSHQLDFNFLNNKPVSLGQALEVVIHYGVLSSLLISDNRLIYHWKKIVKTQEELRDLLNKMVSTKERVKELHQQYKEASEVKPPRDITAEFLVKSKHRDLTALCKEYDELAEMQVKLEEKLQELEANPPSDVYLSSRDRQILDWHFANLEFANATPLSTLSLKHWDQDDDFEFTGSHLTVRNGYSCVPVALAEGLDIKLNTAVRQVRYTASGCEVIAVNTRSTTQTFIYKCDAVLCTLPLGVLKQQPPAVQFVPPLPEWKTSAIQRMGFGNLNKVVLCFDRVFWDPSVNLFGHVGSTTASRGELFLFWNLYKAPILLALMAGEAAGIMENISDDVIVGRCLAILKGIFGSSAVPQPKETVVTRWRADPWARGSYSYVAAGSSGNDYDLMAQPITPGPAIPGASQPVPRLFFAGEHTIRNYPATVHGALLSGLREAGRIADQFLGAMYTLPRQATPTATTNPQQAQPAAAV</sequence>
<dbReference type="InterPro" id="IPR009057">
    <property type="entry name" value="Homeodomain-like_sf"/>
</dbReference>
<dbReference type="PANTHER" id="PTHR10742:SF386">
    <property type="entry name" value="LYSINE-SPECIFIC HISTONE DEMETHYLASE 1A"/>
    <property type="match status" value="1"/>
</dbReference>
<evidence type="ECO:0000256" key="7">
    <source>
        <dbReference type="ARBA" id="ARBA00022491"/>
    </source>
</evidence>
<dbReference type="GO" id="GO:0050660">
    <property type="term" value="F:flavin adenine dinucleotide binding"/>
    <property type="evidence" value="ECO:0007669"/>
    <property type="project" value="UniProtKB-UniRule"/>
</dbReference>
<dbReference type="Gene3D" id="1.10.287.80">
    <property type="entry name" value="ATP synthase, gamma subunit, helix hairpin domain"/>
    <property type="match status" value="1"/>
</dbReference>
<evidence type="ECO:0000256" key="20">
    <source>
        <dbReference type="ARBA" id="ARBA00052817"/>
    </source>
</evidence>
<keyword evidence="18 21" id="KW-0804">Transcription</keyword>
<keyword evidence="17 23" id="KW-0175">Coiled coil</keyword>
<organism evidence="26 27">
    <name type="scientific">Poecilia formosa</name>
    <name type="common">Amazon molly</name>
    <name type="synonym">Limia formosa</name>
    <dbReference type="NCBI Taxonomy" id="48698"/>
    <lineage>
        <taxon>Eukaryota</taxon>
        <taxon>Metazoa</taxon>
        <taxon>Chordata</taxon>
        <taxon>Craniata</taxon>
        <taxon>Vertebrata</taxon>
        <taxon>Euteleostomi</taxon>
        <taxon>Actinopterygii</taxon>
        <taxon>Neopterygii</taxon>
        <taxon>Teleostei</taxon>
        <taxon>Neoteleostei</taxon>
        <taxon>Acanthomorphata</taxon>
        <taxon>Ovalentaria</taxon>
        <taxon>Atherinomorphae</taxon>
        <taxon>Cyprinodontiformes</taxon>
        <taxon>Poeciliidae</taxon>
        <taxon>Poeciliinae</taxon>
        <taxon>Poecilia</taxon>
    </lineage>
</organism>
<evidence type="ECO:0000256" key="22">
    <source>
        <dbReference type="PIRSR" id="PIRSR038051-1"/>
    </source>
</evidence>
<dbReference type="GO" id="GO:0050767">
    <property type="term" value="P:regulation of neurogenesis"/>
    <property type="evidence" value="ECO:0007669"/>
    <property type="project" value="UniProtKB-ARBA"/>
</dbReference>
<dbReference type="Pfam" id="PF01593">
    <property type="entry name" value="Amino_oxidase"/>
    <property type="match status" value="1"/>
</dbReference>
<dbReference type="FunFam" id="3.50.50.60:FF:000027">
    <property type="entry name" value="Lysine-specific histone demethylase"/>
    <property type="match status" value="1"/>
</dbReference>
<evidence type="ECO:0000256" key="12">
    <source>
        <dbReference type="ARBA" id="ARBA00022843"/>
    </source>
</evidence>
<dbReference type="GO" id="GO:0003723">
    <property type="term" value="F:RNA binding"/>
    <property type="evidence" value="ECO:0007669"/>
    <property type="project" value="UniProtKB-ARBA"/>
</dbReference>
<evidence type="ECO:0000256" key="4">
    <source>
        <dbReference type="ARBA" id="ARBA00005995"/>
    </source>
</evidence>
<dbReference type="GeneTree" id="ENSGT00940000157193"/>
<feature type="compositionally biased region" description="Low complexity" evidence="24">
    <location>
        <begin position="9"/>
        <end position="21"/>
    </location>
</feature>
<keyword evidence="16 21" id="KW-0805">Transcription regulation</keyword>
<dbReference type="Gene3D" id="3.90.660.10">
    <property type="match status" value="1"/>
</dbReference>
<keyword evidence="10 21" id="KW-0285">Flavoprotein</keyword>
<evidence type="ECO:0000256" key="16">
    <source>
        <dbReference type="ARBA" id="ARBA00023015"/>
    </source>
</evidence>
<comment type="domain">
    <text evidence="21">The SWIRM domain may act as an anchor site for a histone tail.</text>
</comment>
<feature type="binding site" evidence="22">
    <location>
        <position position="308"/>
    </location>
    <ligand>
        <name>FAD</name>
        <dbReference type="ChEBI" id="CHEBI:57692"/>
    </ligand>
</feature>
<dbReference type="GO" id="GO:0000122">
    <property type="term" value="P:negative regulation of transcription by RNA polymerase II"/>
    <property type="evidence" value="ECO:0007669"/>
    <property type="project" value="UniProtKB-ARBA"/>
</dbReference>
<feature type="region of interest" description="Disordered" evidence="24">
    <location>
        <begin position="1"/>
        <end position="155"/>
    </location>
</feature>
<dbReference type="GO" id="GO:0032454">
    <property type="term" value="F:histone H3K9 demethylase activity"/>
    <property type="evidence" value="ECO:0007669"/>
    <property type="project" value="UniProtKB-ARBA"/>
</dbReference>
<dbReference type="FunFam" id="1.10.287.80:FF:000002">
    <property type="entry name" value="Lysine-specific histone demethylase 1A"/>
    <property type="match status" value="1"/>
</dbReference>